<evidence type="ECO:0008006" key="4">
    <source>
        <dbReference type="Google" id="ProtNLM"/>
    </source>
</evidence>
<sequence>MGQCYRSPELTNLPLWLVGLFAALGHTRRHQHFSSAKQRTGSAHSNNSSSPHHRRRLLHQSLRGNKAIDYR</sequence>
<accession>A0ABR4HAW2</accession>
<evidence type="ECO:0000313" key="3">
    <source>
        <dbReference type="Proteomes" id="UP001610334"/>
    </source>
</evidence>
<evidence type="ECO:0000313" key="2">
    <source>
        <dbReference type="EMBL" id="KAL2812600.1"/>
    </source>
</evidence>
<reference evidence="2 3" key="1">
    <citation type="submission" date="2024-07" db="EMBL/GenBank/DDBJ databases">
        <title>Section-level genome sequencing and comparative genomics of Aspergillus sections Usti and Cavernicolus.</title>
        <authorList>
            <consortium name="Lawrence Berkeley National Laboratory"/>
            <person name="Nybo J.L."/>
            <person name="Vesth T.C."/>
            <person name="Theobald S."/>
            <person name="Frisvad J.C."/>
            <person name="Larsen T.O."/>
            <person name="Kjaerboelling I."/>
            <person name="Rothschild-Mancinelli K."/>
            <person name="Lyhne E.K."/>
            <person name="Kogle M.E."/>
            <person name="Barry K."/>
            <person name="Clum A."/>
            <person name="Na H."/>
            <person name="Ledsgaard L."/>
            <person name="Lin J."/>
            <person name="Lipzen A."/>
            <person name="Kuo A."/>
            <person name="Riley R."/>
            <person name="Mondo S."/>
            <person name="Labutti K."/>
            <person name="Haridas S."/>
            <person name="Pangalinan J."/>
            <person name="Salamov A.A."/>
            <person name="Simmons B.A."/>
            <person name="Magnuson J.K."/>
            <person name="Chen J."/>
            <person name="Drula E."/>
            <person name="Henrissat B."/>
            <person name="Wiebenga A."/>
            <person name="Lubbers R.J."/>
            <person name="Gomes A.C."/>
            <person name="Makela M.R."/>
            <person name="Stajich J."/>
            <person name="Grigoriev I.V."/>
            <person name="Mortensen U.H."/>
            <person name="De Vries R.P."/>
            <person name="Baker S.E."/>
            <person name="Andersen M.R."/>
        </authorList>
    </citation>
    <scope>NUCLEOTIDE SEQUENCE [LARGE SCALE GENOMIC DNA]</scope>
    <source>
        <strain evidence="2 3">CBS 588.65</strain>
    </source>
</reference>
<dbReference type="EMBL" id="JBFXLT010000046">
    <property type="protein sequence ID" value="KAL2812600.1"/>
    <property type="molecule type" value="Genomic_DNA"/>
</dbReference>
<comment type="caution">
    <text evidence="2">The sequence shown here is derived from an EMBL/GenBank/DDBJ whole genome shotgun (WGS) entry which is preliminary data.</text>
</comment>
<gene>
    <name evidence="2" type="ORF">BJX63DRAFT_240673</name>
</gene>
<feature type="region of interest" description="Disordered" evidence="1">
    <location>
        <begin position="29"/>
        <end position="71"/>
    </location>
</feature>
<evidence type="ECO:0000256" key="1">
    <source>
        <dbReference type="SAM" id="MobiDB-lite"/>
    </source>
</evidence>
<name>A0ABR4HAW2_9EURO</name>
<keyword evidence="3" id="KW-1185">Reference proteome</keyword>
<dbReference type="Proteomes" id="UP001610334">
    <property type="component" value="Unassembled WGS sequence"/>
</dbReference>
<protein>
    <recommendedName>
        <fullName evidence="4">Secreted protein</fullName>
    </recommendedName>
</protein>
<proteinExistence type="predicted"/>
<organism evidence="2 3">
    <name type="scientific">Aspergillus granulosus</name>
    <dbReference type="NCBI Taxonomy" id="176169"/>
    <lineage>
        <taxon>Eukaryota</taxon>
        <taxon>Fungi</taxon>
        <taxon>Dikarya</taxon>
        <taxon>Ascomycota</taxon>
        <taxon>Pezizomycotina</taxon>
        <taxon>Eurotiomycetes</taxon>
        <taxon>Eurotiomycetidae</taxon>
        <taxon>Eurotiales</taxon>
        <taxon>Aspergillaceae</taxon>
        <taxon>Aspergillus</taxon>
        <taxon>Aspergillus subgen. Nidulantes</taxon>
    </lineage>
</organism>